<comment type="caution">
    <text evidence="2">The sequence shown here is derived from an EMBL/GenBank/DDBJ whole genome shotgun (WGS) entry which is preliminary data.</text>
</comment>
<gene>
    <name evidence="2" type="ORF">HNR65_000826</name>
</gene>
<reference evidence="2 3" key="1">
    <citation type="submission" date="2020-07" db="EMBL/GenBank/DDBJ databases">
        <title>Genomic Encyclopedia of Type Strains, Phase IV (KMG-IV): sequencing the most valuable type-strain genomes for metagenomic binning, comparative biology and taxonomic classification.</title>
        <authorList>
            <person name="Goeker M."/>
        </authorList>
    </citation>
    <scope>NUCLEOTIDE SEQUENCE [LARGE SCALE GENOMIC DNA]</scope>
    <source>
        <strain evidence="2 3">DSM 17721</strain>
    </source>
</reference>
<name>A0A7W0C7E6_9BACT</name>
<evidence type="ECO:0000313" key="2">
    <source>
        <dbReference type="EMBL" id="MBA2880508.1"/>
    </source>
</evidence>
<protein>
    <recommendedName>
        <fullName evidence="1">Lcl C-terminal domain-containing protein</fullName>
    </recommendedName>
</protein>
<dbReference type="EMBL" id="JACDUS010000002">
    <property type="protein sequence ID" value="MBA2880508.1"/>
    <property type="molecule type" value="Genomic_DNA"/>
</dbReference>
<dbReference type="Pfam" id="PF07603">
    <property type="entry name" value="Lcl_C"/>
    <property type="match status" value="2"/>
</dbReference>
<feature type="domain" description="Lcl C-terminal" evidence="1">
    <location>
        <begin position="181"/>
        <end position="298"/>
    </location>
</feature>
<dbReference type="PANTHER" id="PTHR35812:SF1">
    <property type="entry name" value="LIPOPROTEIN"/>
    <property type="match status" value="1"/>
</dbReference>
<dbReference type="InterPro" id="IPR011460">
    <property type="entry name" value="Lcl_C"/>
</dbReference>
<organism evidence="2 3">
    <name type="scientific">Desulfosalsimonas propionicica</name>
    <dbReference type="NCBI Taxonomy" id="332175"/>
    <lineage>
        <taxon>Bacteria</taxon>
        <taxon>Pseudomonadati</taxon>
        <taxon>Thermodesulfobacteriota</taxon>
        <taxon>Desulfobacteria</taxon>
        <taxon>Desulfobacterales</taxon>
        <taxon>Desulfosalsimonadaceae</taxon>
        <taxon>Desulfosalsimonas</taxon>
    </lineage>
</organism>
<dbReference type="Proteomes" id="UP000525298">
    <property type="component" value="Unassembled WGS sequence"/>
</dbReference>
<evidence type="ECO:0000259" key="1">
    <source>
        <dbReference type="Pfam" id="PF07603"/>
    </source>
</evidence>
<proteinExistence type="predicted"/>
<feature type="domain" description="Lcl C-terminal" evidence="1">
    <location>
        <begin position="11"/>
        <end position="128"/>
    </location>
</feature>
<dbReference type="RefSeq" id="WP_181550185.1">
    <property type="nucleotide sequence ID" value="NZ_JACDUS010000002.1"/>
</dbReference>
<dbReference type="AlphaFoldDB" id="A0A7W0C7E6"/>
<dbReference type="PANTHER" id="PTHR35812">
    <property type="entry name" value="LIPOPROTEIN"/>
    <property type="match status" value="1"/>
</dbReference>
<sequence length="322" mass="36748">MNQRFCVDNNQVVDGTTGLVWSRDAAPSEFPLTWQESFAFLEELNTRGFEGHQDWRLPNRRELFSLIRHDRINPALPADHPFENVFPGYYWTATTCARLPDQAWYIHLGGAKVYRGMKYASYMVWPVRTHDASLPSVLRTGQRQCFDETGRVIQFGNTIQAMSVCSGRPWPEPRFKADKHIVTDLATGLNWMRQADAGRKMVSWQTAAELIAQMNQEGAMGYSDWRLPEIGELESLVDMGTHSPALAGRELFFRVRDFYWSATTSLYETRYAWALYLKDGAVGVGFKENPEFFTWPVRGGKAFQALGRRKKQAGSTYSASSD</sequence>
<evidence type="ECO:0000313" key="3">
    <source>
        <dbReference type="Proteomes" id="UP000525298"/>
    </source>
</evidence>
<accession>A0A7W0C7E6</accession>
<keyword evidence="3" id="KW-1185">Reference proteome</keyword>